<dbReference type="Proteomes" id="UP000634136">
    <property type="component" value="Unassembled WGS sequence"/>
</dbReference>
<keyword evidence="1" id="KW-0675">Receptor</keyword>
<keyword evidence="1" id="KW-0418">Kinase</keyword>
<evidence type="ECO:0000313" key="2">
    <source>
        <dbReference type="Proteomes" id="UP000634136"/>
    </source>
</evidence>
<sequence>MLHQISQHRRLVAADLAGETAEVLRESEGEEAFVAAEEEVFGLERGIEEGDDVDATELVDWRYVGGIYGCNHRTLRLKSYYGMLRINNKSSTYKSDVLGRTTSNQVVINWCKGSALDRTDSVDGVDEVDCCSDVAIEVGIEEDDGGVSFGGEKQKETAAGVLRVFEFSSSMTWSLERQKLSPSKEDPWPPDRSLSAVVSLHHISRRRRLVAADLARENAEVLRESEGEEASAAAEEEVFGLEVSEGNLLLYSV</sequence>
<dbReference type="EMBL" id="JAAIUW010000005">
    <property type="protein sequence ID" value="KAF7832909.1"/>
    <property type="molecule type" value="Genomic_DNA"/>
</dbReference>
<name>A0A834WV80_9FABA</name>
<reference evidence="1" key="1">
    <citation type="submission" date="2020-09" db="EMBL/GenBank/DDBJ databases">
        <title>Genome-Enabled Discovery of Anthraquinone Biosynthesis in Senna tora.</title>
        <authorList>
            <person name="Kang S.-H."/>
            <person name="Pandey R.P."/>
            <person name="Lee C.-M."/>
            <person name="Sim J.-S."/>
            <person name="Jeong J.-T."/>
            <person name="Choi B.-S."/>
            <person name="Jung M."/>
            <person name="Ginzburg D."/>
            <person name="Zhao K."/>
            <person name="Won S.Y."/>
            <person name="Oh T.-J."/>
            <person name="Yu Y."/>
            <person name="Kim N.-H."/>
            <person name="Lee O.R."/>
            <person name="Lee T.-H."/>
            <person name="Bashyal P."/>
            <person name="Kim T.-S."/>
            <person name="Lee W.-H."/>
            <person name="Kawkins C."/>
            <person name="Kim C.-K."/>
            <person name="Kim J.S."/>
            <person name="Ahn B.O."/>
            <person name="Rhee S.Y."/>
            <person name="Sohng J.K."/>
        </authorList>
    </citation>
    <scope>NUCLEOTIDE SEQUENCE</scope>
    <source>
        <tissue evidence="1">Leaf</tissue>
    </source>
</reference>
<accession>A0A834WV80</accession>
<organism evidence="1 2">
    <name type="scientific">Senna tora</name>
    <dbReference type="NCBI Taxonomy" id="362788"/>
    <lineage>
        <taxon>Eukaryota</taxon>
        <taxon>Viridiplantae</taxon>
        <taxon>Streptophyta</taxon>
        <taxon>Embryophyta</taxon>
        <taxon>Tracheophyta</taxon>
        <taxon>Spermatophyta</taxon>
        <taxon>Magnoliopsida</taxon>
        <taxon>eudicotyledons</taxon>
        <taxon>Gunneridae</taxon>
        <taxon>Pentapetalae</taxon>
        <taxon>rosids</taxon>
        <taxon>fabids</taxon>
        <taxon>Fabales</taxon>
        <taxon>Fabaceae</taxon>
        <taxon>Caesalpinioideae</taxon>
        <taxon>Cassia clade</taxon>
        <taxon>Senna</taxon>
    </lineage>
</organism>
<evidence type="ECO:0000313" key="1">
    <source>
        <dbReference type="EMBL" id="KAF7832909.1"/>
    </source>
</evidence>
<comment type="caution">
    <text evidence="1">The sequence shown here is derived from an EMBL/GenBank/DDBJ whole genome shotgun (WGS) entry which is preliminary data.</text>
</comment>
<dbReference type="GO" id="GO:0016301">
    <property type="term" value="F:kinase activity"/>
    <property type="evidence" value="ECO:0007669"/>
    <property type="project" value="UniProtKB-KW"/>
</dbReference>
<protein>
    <submittedName>
        <fullName evidence="1">Receptor-like protein kinase THESEUS 1</fullName>
    </submittedName>
</protein>
<keyword evidence="1" id="KW-0808">Transferase</keyword>
<gene>
    <name evidence="1" type="ORF">G2W53_015242</name>
</gene>
<proteinExistence type="predicted"/>
<dbReference type="AlphaFoldDB" id="A0A834WV80"/>
<keyword evidence="2" id="KW-1185">Reference proteome</keyword>